<accession>A0A543IAQ5</accession>
<proteinExistence type="predicted"/>
<feature type="region of interest" description="Disordered" evidence="1">
    <location>
        <begin position="1"/>
        <end position="22"/>
    </location>
</feature>
<dbReference type="Proteomes" id="UP000316706">
    <property type="component" value="Unassembled WGS sequence"/>
</dbReference>
<dbReference type="OrthoDB" id="4320824at2"/>
<protein>
    <submittedName>
        <fullName evidence="2">Uncharacterized protein</fullName>
    </submittedName>
</protein>
<dbReference type="EMBL" id="VFPO01000001">
    <property type="protein sequence ID" value="TQM67620.1"/>
    <property type="molecule type" value="Genomic_DNA"/>
</dbReference>
<sequence length="144" mass="16055">MTTHAIAPDTTRRPDRPQPAPTHWHGYLWTGSGQEWERLGKADSLDLASPDRPPVRTAEWLRKSPRLLQGTWPDPAAARDWLAGEWEKACEHALNPVPDWVRGDDRAERALLAIQTGCWPSYALWLRGGMLVCMAVVGAADGCH</sequence>
<organism evidence="2 3">
    <name type="scientific">Actinomadura hallensis</name>
    <dbReference type="NCBI Taxonomy" id="337895"/>
    <lineage>
        <taxon>Bacteria</taxon>
        <taxon>Bacillati</taxon>
        <taxon>Actinomycetota</taxon>
        <taxon>Actinomycetes</taxon>
        <taxon>Streptosporangiales</taxon>
        <taxon>Thermomonosporaceae</taxon>
        <taxon>Actinomadura</taxon>
    </lineage>
</organism>
<evidence type="ECO:0000256" key="1">
    <source>
        <dbReference type="SAM" id="MobiDB-lite"/>
    </source>
</evidence>
<gene>
    <name evidence="2" type="ORF">FHX41_1238</name>
</gene>
<evidence type="ECO:0000313" key="3">
    <source>
        <dbReference type="Proteomes" id="UP000316706"/>
    </source>
</evidence>
<evidence type="ECO:0000313" key="2">
    <source>
        <dbReference type="EMBL" id="TQM67620.1"/>
    </source>
</evidence>
<dbReference type="AlphaFoldDB" id="A0A543IAQ5"/>
<name>A0A543IAQ5_9ACTN</name>
<comment type="caution">
    <text evidence="2">The sequence shown here is derived from an EMBL/GenBank/DDBJ whole genome shotgun (WGS) entry which is preliminary data.</text>
</comment>
<reference evidence="2 3" key="1">
    <citation type="submission" date="2019-06" db="EMBL/GenBank/DDBJ databases">
        <title>Sequencing the genomes of 1000 actinobacteria strains.</title>
        <authorList>
            <person name="Klenk H.-P."/>
        </authorList>
    </citation>
    <scope>NUCLEOTIDE SEQUENCE [LARGE SCALE GENOMIC DNA]</scope>
    <source>
        <strain evidence="2 3">DSM 45043</strain>
    </source>
</reference>
<dbReference type="RefSeq" id="WP_141966583.1">
    <property type="nucleotide sequence ID" value="NZ_VFPO01000001.1"/>
</dbReference>
<keyword evidence="3" id="KW-1185">Reference proteome</keyword>